<dbReference type="InterPro" id="IPR050625">
    <property type="entry name" value="ParA/MinD_ATPase"/>
</dbReference>
<dbReference type="HOGENOM" id="CLU_082962_0_0_2"/>
<sequence length="240" mass="26608">MKIAIVGKGGVGKTFIASNLIKLFEKNGYRVIAVDCDPNPTLALSFGIEEEIKPLSKREDIINERVVLEGGVYNINPKVDDLIDKIGYRVGNVTLIVMGTIEKSGEGCVCPASTLLRKFLRHLILKEKDVVILDMEAGLEHFGRKTLEGIDLMLIVVEPTKKSIVTAKRMIKLGKELGIKKIGVIVNKVRDKMELELDAEIYGFIPYDEAVLEAELKGEEIKEGKALEAIEEIFKKIISS</sequence>
<evidence type="ECO:0000256" key="2">
    <source>
        <dbReference type="ARBA" id="ARBA00022840"/>
    </source>
</evidence>
<protein>
    <submittedName>
        <fullName evidence="4">Cobyrinic acid ac-diamide synthase</fullName>
    </submittedName>
</protein>
<dbReference type="InterPro" id="IPR027417">
    <property type="entry name" value="P-loop_NTPase"/>
</dbReference>
<keyword evidence="1" id="KW-0547">Nucleotide-binding</keyword>
<dbReference type="InterPro" id="IPR014433">
    <property type="entry name" value="CooC"/>
</dbReference>
<dbReference type="EMBL" id="CP002009">
    <property type="protein sequence ID" value="ADG13311.1"/>
    <property type="molecule type" value="Genomic_DNA"/>
</dbReference>
<dbReference type="GO" id="GO:0016887">
    <property type="term" value="F:ATP hydrolysis activity"/>
    <property type="evidence" value="ECO:0007669"/>
    <property type="project" value="TreeGrafter"/>
</dbReference>
<accession>D5VRV8</accession>
<dbReference type="Pfam" id="PF01656">
    <property type="entry name" value="CbiA"/>
    <property type="match status" value="1"/>
</dbReference>
<reference evidence="4" key="1">
    <citation type="submission" date="2010-04" db="EMBL/GenBank/DDBJ databases">
        <title>Complete sequence of Methanocaldococcus infernus ME.</title>
        <authorList>
            <consortium name="US DOE Joint Genome Institute"/>
            <person name="Lucas S."/>
            <person name="Copeland A."/>
            <person name="Lapidus A."/>
            <person name="Cheng J.-F."/>
            <person name="Bruce D."/>
            <person name="Goodwin L."/>
            <person name="Pitluck S."/>
            <person name="Munk A.C."/>
            <person name="Detter J.C."/>
            <person name="Han C."/>
            <person name="Tapia R."/>
            <person name="Land M."/>
            <person name="Hauser L."/>
            <person name="Kyrpides N."/>
            <person name="Mikhailova N."/>
            <person name="Sieprawska-Lupa M."/>
            <person name="Whitman W.B."/>
            <person name="Woyke T."/>
        </authorList>
    </citation>
    <scope>NUCLEOTIDE SEQUENCE [LARGE SCALE GENOMIC DNA]</scope>
    <source>
        <strain evidence="4">ME</strain>
    </source>
</reference>
<dbReference type="GO" id="GO:0051782">
    <property type="term" value="P:negative regulation of cell division"/>
    <property type="evidence" value="ECO:0007669"/>
    <property type="project" value="TreeGrafter"/>
</dbReference>
<dbReference type="InterPro" id="IPR002586">
    <property type="entry name" value="CobQ/CobB/MinD/ParA_Nub-bd_dom"/>
</dbReference>
<dbReference type="eggNOG" id="arCOG00587">
    <property type="taxonomic scope" value="Archaea"/>
</dbReference>
<dbReference type="GO" id="GO:0005829">
    <property type="term" value="C:cytosol"/>
    <property type="evidence" value="ECO:0007669"/>
    <property type="project" value="TreeGrafter"/>
</dbReference>
<dbReference type="GeneID" id="9131649"/>
<dbReference type="PANTHER" id="PTHR43384:SF6">
    <property type="entry name" value="SEPTUM SITE-DETERMINING PROTEIN MIND HOMOLOG, CHLOROPLASTIC"/>
    <property type="match status" value="1"/>
</dbReference>
<dbReference type="PANTHER" id="PTHR43384">
    <property type="entry name" value="SEPTUM SITE-DETERMINING PROTEIN MIND HOMOLOG, CHLOROPLASTIC-RELATED"/>
    <property type="match status" value="1"/>
</dbReference>
<keyword evidence="2" id="KW-0067">ATP-binding</keyword>
<dbReference type="KEGG" id="mif:Metin_0642"/>
<gene>
    <name evidence="4" type="ordered locus">Metin_0642</name>
</gene>
<dbReference type="RefSeq" id="WP_013100057.1">
    <property type="nucleotide sequence ID" value="NC_014122.1"/>
</dbReference>
<dbReference type="GO" id="GO:0005524">
    <property type="term" value="F:ATP binding"/>
    <property type="evidence" value="ECO:0007669"/>
    <property type="project" value="UniProtKB-KW"/>
</dbReference>
<dbReference type="Proteomes" id="UP000002061">
    <property type="component" value="Chromosome"/>
</dbReference>
<proteinExistence type="predicted"/>
<evidence type="ECO:0000313" key="4">
    <source>
        <dbReference type="EMBL" id="ADG13311.1"/>
    </source>
</evidence>
<dbReference type="FunFam" id="3.40.50.300:FF:001573">
    <property type="entry name" value="Carbon monoxide dehydrogenase accessory protein CooC"/>
    <property type="match status" value="1"/>
</dbReference>
<evidence type="ECO:0000256" key="1">
    <source>
        <dbReference type="ARBA" id="ARBA00022741"/>
    </source>
</evidence>
<name>D5VRV8_METIM</name>
<feature type="domain" description="CobQ/CobB/MinD/ParA nucleotide binding" evidence="3">
    <location>
        <begin position="5"/>
        <end position="220"/>
    </location>
</feature>
<evidence type="ECO:0000259" key="3">
    <source>
        <dbReference type="Pfam" id="PF01656"/>
    </source>
</evidence>
<dbReference type="AlphaFoldDB" id="D5VRV8"/>
<organism evidence="4 5">
    <name type="scientific">Methanocaldococcus infernus (strain DSM 11812 / JCM 15783 / ME)</name>
    <dbReference type="NCBI Taxonomy" id="573063"/>
    <lineage>
        <taxon>Archaea</taxon>
        <taxon>Methanobacteriati</taxon>
        <taxon>Methanobacteriota</taxon>
        <taxon>Methanomada group</taxon>
        <taxon>Methanococci</taxon>
        <taxon>Methanococcales</taxon>
        <taxon>Methanocaldococcaceae</taxon>
        <taxon>Methanocaldococcus</taxon>
    </lineage>
</organism>
<dbReference type="PIRSF" id="PIRSF005647">
    <property type="entry name" value="CooC"/>
    <property type="match status" value="1"/>
</dbReference>
<dbReference type="STRING" id="573063.Metin_0642"/>
<keyword evidence="5" id="KW-1185">Reference proteome</keyword>
<dbReference type="OrthoDB" id="31168at2157"/>
<dbReference type="GO" id="GO:0009898">
    <property type="term" value="C:cytoplasmic side of plasma membrane"/>
    <property type="evidence" value="ECO:0007669"/>
    <property type="project" value="TreeGrafter"/>
</dbReference>
<evidence type="ECO:0000313" key="5">
    <source>
        <dbReference type="Proteomes" id="UP000002061"/>
    </source>
</evidence>
<dbReference type="SUPFAM" id="SSF52540">
    <property type="entry name" value="P-loop containing nucleoside triphosphate hydrolases"/>
    <property type="match status" value="1"/>
</dbReference>
<dbReference type="Gene3D" id="3.40.50.300">
    <property type="entry name" value="P-loop containing nucleotide triphosphate hydrolases"/>
    <property type="match status" value="1"/>
</dbReference>